<reference evidence="5 6" key="1">
    <citation type="submission" date="2019-03" db="EMBL/GenBank/DDBJ databases">
        <title>Dyadobacter AR-3-6 sp. nov., isolated from arctic soil.</title>
        <authorList>
            <person name="Chaudhary D.K."/>
        </authorList>
    </citation>
    <scope>NUCLEOTIDE SEQUENCE [LARGE SCALE GENOMIC DNA]</scope>
    <source>
        <strain evidence="5 6">AR-3-6</strain>
    </source>
</reference>
<evidence type="ECO:0000259" key="4">
    <source>
        <dbReference type="PROSITE" id="PS50995"/>
    </source>
</evidence>
<dbReference type="Pfam" id="PF01047">
    <property type="entry name" value="MarR"/>
    <property type="match status" value="1"/>
</dbReference>
<keyword evidence="3" id="KW-0804">Transcription</keyword>
<accession>A0A4R5DN48</accession>
<dbReference type="GO" id="GO:0003700">
    <property type="term" value="F:DNA-binding transcription factor activity"/>
    <property type="evidence" value="ECO:0007669"/>
    <property type="project" value="InterPro"/>
</dbReference>
<sequence>MSKKIEFHFKRPEESPGYLLGQLTMLWQRKQKRVLDPLDLTHTQFQLLCALAWLSRESNQVTQVEIANQSNADRMMVSKVLRTLEEKKFITRQEHPKDTRAKIIKLTQEGEIVLQKAIISVETADLDFFKKLSTDLTTFNSTMVALIEQNTNEISNSNWLN</sequence>
<proteinExistence type="predicted"/>
<evidence type="ECO:0000256" key="3">
    <source>
        <dbReference type="ARBA" id="ARBA00023163"/>
    </source>
</evidence>
<dbReference type="OrthoDB" id="9806864at2"/>
<evidence type="ECO:0000313" key="6">
    <source>
        <dbReference type="Proteomes" id="UP000294850"/>
    </source>
</evidence>
<gene>
    <name evidence="5" type="ORF">E0F88_13995</name>
</gene>
<evidence type="ECO:0000256" key="2">
    <source>
        <dbReference type="ARBA" id="ARBA00023125"/>
    </source>
</evidence>
<dbReference type="InterPro" id="IPR039422">
    <property type="entry name" value="MarR/SlyA-like"/>
</dbReference>
<dbReference type="Gene3D" id="1.10.10.10">
    <property type="entry name" value="Winged helix-like DNA-binding domain superfamily/Winged helix DNA-binding domain"/>
    <property type="match status" value="1"/>
</dbReference>
<dbReference type="Proteomes" id="UP000294850">
    <property type="component" value="Unassembled WGS sequence"/>
</dbReference>
<dbReference type="SMART" id="SM00347">
    <property type="entry name" value="HTH_MARR"/>
    <property type="match status" value="1"/>
</dbReference>
<dbReference type="PANTHER" id="PTHR33164">
    <property type="entry name" value="TRANSCRIPTIONAL REGULATOR, MARR FAMILY"/>
    <property type="match status" value="1"/>
</dbReference>
<keyword evidence="2" id="KW-0238">DNA-binding</keyword>
<dbReference type="AlphaFoldDB" id="A0A4R5DN48"/>
<evidence type="ECO:0000256" key="1">
    <source>
        <dbReference type="ARBA" id="ARBA00023015"/>
    </source>
</evidence>
<protein>
    <submittedName>
        <fullName evidence="5">MarR family transcriptional regulator</fullName>
    </submittedName>
</protein>
<dbReference type="PANTHER" id="PTHR33164:SF64">
    <property type="entry name" value="TRANSCRIPTIONAL REGULATOR SLYA"/>
    <property type="match status" value="1"/>
</dbReference>
<dbReference type="RefSeq" id="WP_131958872.1">
    <property type="nucleotide sequence ID" value="NZ_SMFL01000004.1"/>
</dbReference>
<dbReference type="PRINTS" id="PR00598">
    <property type="entry name" value="HTHMARR"/>
</dbReference>
<name>A0A4R5DN48_9BACT</name>
<dbReference type="PROSITE" id="PS50995">
    <property type="entry name" value="HTH_MARR_2"/>
    <property type="match status" value="1"/>
</dbReference>
<dbReference type="SUPFAM" id="SSF46785">
    <property type="entry name" value="Winged helix' DNA-binding domain"/>
    <property type="match status" value="1"/>
</dbReference>
<dbReference type="EMBL" id="SMFL01000004">
    <property type="protein sequence ID" value="TDE15609.1"/>
    <property type="molecule type" value="Genomic_DNA"/>
</dbReference>
<feature type="domain" description="HTH marR-type" evidence="4">
    <location>
        <begin position="1"/>
        <end position="152"/>
    </location>
</feature>
<evidence type="ECO:0000313" key="5">
    <source>
        <dbReference type="EMBL" id="TDE15609.1"/>
    </source>
</evidence>
<dbReference type="GO" id="GO:0006950">
    <property type="term" value="P:response to stress"/>
    <property type="evidence" value="ECO:0007669"/>
    <property type="project" value="TreeGrafter"/>
</dbReference>
<dbReference type="InterPro" id="IPR036390">
    <property type="entry name" value="WH_DNA-bd_sf"/>
</dbReference>
<dbReference type="GO" id="GO:0003677">
    <property type="term" value="F:DNA binding"/>
    <property type="evidence" value="ECO:0007669"/>
    <property type="project" value="UniProtKB-KW"/>
</dbReference>
<keyword evidence="1" id="KW-0805">Transcription regulation</keyword>
<dbReference type="InterPro" id="IPR000835">
    <property type="entry name" value="HTH_MarR-typ"/>
</dbReference>
<keyword evidence="6" id="KW-1185">Reference proteome</keyword>
<comment type="caution">
    <text evidence="5">The sequence shown here is derived from an EMBL/GenBank/DDBJ whole genome shotgun (WGS) entry which is preliminary data.</text>
</comment>
<dbReference type="InterPro" id="IPR036388">
    <property type="entry name" value="WH-like_DNA-bd_sf"/>
</dbReference>
<organism evidence="5 6">
    <name type="scientific">Dyadobacter psychrotolerans</name>
    <dbReference type="NCBI Taxonomy" id="2541721"/>
    <lineage>
        <taxon>Bacteria</taxon>
        <taxon>Pseudomonadati</taxon>
        <taxon>Bacteroidota</taxon>
        <taxon>Cytophagia</taxon>
        <taxon>Cytophagales</taxon>
        <taxon>Spirosomataceae</taxon>
        <taxon>Dyadobacter</taxon>
    </lineage>
</organism>